<gene>
    <name evidence="3" type="ORF">SAMN05421853_11388</name>
</gene>
<name>A0A1I6A013_9RHOB</name>
<dbReference type="EMBL" id="FOXV01000013">
    <property type="protein sequence ID" value="SFQ62015.1"/>
    <property type="molecule type" value="Genomic_DNA"/>
</dbReference>
<sequence length="88" mass="9467">MHKVIIAASLSLLPLTAQAQTQSVEIEIRPGQAQAAPQGADTGQWFTTPDGCTYSRVGPPGAEPRWIIVKNPRHIGRPNAHRGCKAML</sequence>
<keyword evidence="4" id="KW-1185">Reference proteome</keyword>
<dbReference type="AlphaFoldDB" id="A0A1I6A013"/>
<dbReference type="RefSeq" id="WP_093014560.1">
    <property type="nucleotide sequence ID" value="NZ_FOXV01000013.1"/>
</dbReference>
<feature type="region of interest" description="Disordered" evidence="1">
    <location>
        <begin position="33"/>
        <end position="53"/>
    </location>
</feature>
<accession>A0A1I6A013</accession>
<dbReference type="Proteomes" id="UP000243106">
    <property type="component" value="Unassembled WGS sequence"/>
</dbReference>
<evidence type="ECO:0000256" key="2">
    <source>
        <dbReference type="SAM" id="SignalP"/>
    </source>
</evidence>
<protein>
    <submittedName>
        <fullName evidence="3">Uncharacterized protein</fullName>
    </submittedName>
</protein>
<feature type="signal peptide" evidence="2">
    <location>
        <begin position="1"/>
        <end position="19"/>
    </location>
</feature>
<organism evidence="3 4">
    <name type="scientific">Roseivivax halotolerans</name>
    <dbReference type="NCBI Taxonomy" id="93684"/>
    <lineage>
        <taxon>Bacteria</taxon>
        <taxon>Pseudomonadati</taxon>
        <taxon>Pseudomonadota</taxon>
        <taxon>Alphaproteobacteria</taxon>
        <taxon>Rhodobacterales</taxon>
        <taxon>Roseobacteraceae</taxon>
        <taxon>Roseivivax</taxon>
    </lineage>
</organism>
<keyword evidence="2" id="KW-0732">Signal</keyword>
<evidence type="ECO:0000256" key="1">
    <source>
        <dbReference type="SAM" id="MobiDB-lite"/>
    </source>
</evidence>
<reference evidence="4" key="1">
    <citation type="submission" date="2016-10" db="EMBL/GenBank/DDBJ databases">
        <authorList>
            <person name="Varghese N."/>
            <person name="Submissions S."/>
        </authorList>
    </citation>
    <scope>NUCLEOTIDE SEQUENCE [LARGE SCALE GENOMIC DNA]</scope>
    <source>
        <strain evidence="4">JCM 10271</strain>
    </source>
</reference>
<proteinExistence type="predicted"/>
<feature type="chain" id="PRO_5017439666" evidence="2">
    <location>
        <begin position="20"/>
        <end position="88"/>
    </location>
</feature>
<evidence type="ECO:0000313" key="4">
    <source>
        <dbReference type="Proteomes" id="UP000243106"/>
    </source>
</evidence>
<evidence type="ECO:0000313" key="3">
    <source>
        <dbReference type="EMBL" id="SFQ62015.1"/>
    </source>
</evidence>